<proteinExistence type="predicted"/>
<dbReference type="AlphaFoldDB" id="A0AB39V980"/>
<organism evidence="1">
    <name type="scientific">Leptotrichia mesophila</name>
    <dbReference type="NCBI Taxonomy" id="3239303"/>
    <lineage>
        <taxon>Bacteria</taxon>
        <taxon>Fusobacteriati</taxon>
        <taxon>Fusobacteriota</taxon>
        <taxon>Fusobacteriia</taxon>
        <taxon>Fusobacteriales</taxon>
        <taxon>Leptotrichiaceae</taxon>
        <taxon>Leptotrichia</taxon>
    </lineage>
</organism>
<dbReference type="Gene3D" id="1.20.120.330">
    <property type="entry name" value="Nucleotidyltransferases domain 2"/>
    <property type="match status" value="1"/>
</dbReference>
<sequence length="136" mass="15946">MSLLDKSNQNFEIAEDAAKKGYFDTAVSRLYYSSFQRMNNFIDQRKSNNVQKITTSDNQILGILGKGNINQLGSHEKKFLELCQYDNSMISIMSYIINMKIQRKIADYKEQHIIEQEYQNIKIQAEFINNYIDNNL</sequence>
<dbReference type="KEGG" id="lmes:AB8B23_07885"/>
<dbReference type="RefSeq" id="WP_021743216.1">
    <property type="nucleotide sequence ID" value="NZ_CP165646.1"/>
</dbReference>
<reference evidence="1" key="1">
    <citation type="submission" date="2024-07" db="EMBL/GenBank/DDBJ databases">
        <authorList>
            <person name="Li X.-J."/>
            <person name="Wang X."/>
        </authorList>
    </citation>
    <scope>NUCLEOTIDE SEQUENCE</scope>
    <source>
        <strain evidence="1">HSP-342</strain>
    </source>
</reference>
<evidence type="ECO:0008006" key="2">
    <source>
        <dbReference type="Google" id="ProtNLM"/>
    </source>
</evidence>
<evidence type="ECO:0000313" key="1">
    <source>
        <dbReference type="EMBL" id="XDU63858.1"/>
    </source>
</evidence>
<protein>
    <recommendedName>
        <fullName evidence="2">HEPN domain-containing protein</fullName>
    </recommendedName>
</protein>
<dbReference type="EMBL" id="CP165646">
    <property type="protein sequence ID" value="XDU63858.1"/>
    <property type="molecule type" value="Genomic_DNA"/>
</dbReference>
<name>A0AB39V980_9FUSO</name>
<accession>A0AB39V980</accession>
<gene>
    <name evidence="1" type="ORF">AB8B23_07885</name>
</gene>